<organism evidence="2 3">
    <name type="scientific">Pseudovirgaria hyperparasitica</name>
    <dbReference type="NCBI Taxonomy" id="470096"/>
    <lineage>
        <taxon>Eukaryota</taxon>
        <taxon>Fungi</taxon>
        <taxon>Dikarya</taxon>
        <taxon>Ascomycota</taxon>
        <taxon>Pezizomycotina</taxon>
        <taxon>Dothideomycetes</taxon>
        <taxon>Dothideomycetes incertae sedis</taxon>
        <taxon>Acrospermales</taxon>
        <taxon>Acrospermaceae</taxon>
        <taxon>Pseudovirgaria</taxon>
    </lineage>
</organism>
<evidence type="ECO:0000256" key="1">
    <source>
        <dbReference type="SAM" id="Phobius"/>
    </source>
</evidence>
<gene>
    <name evidence="2" type="ORF">EJ05DRAFT_73044</name>
</gene>
<dbReference type="RefSeq" id="XP_033599146.1">
    <property type="nucleotide sequence ID" value="XM_033749933.1"/>
</dbReference>
<feature type="transmembrane region" description="Helical" evidence="1">
    <location>
        <begin position="178"/>
        <end position="201"/>
    </location>
</feature>
<dbReference type="GeneID" id="54490987"/>
<dbReference type="EMBL" id="ML996575">
    <property type="protein sequence ID" value="KAF2756695.1"/>
    <property type="molecule type" value="Genomic_DNA"/>
</dbReference>
<name>A0A6A6W2B2_9PEZI</name>
<proteinExistence type="predicted"/>
<accession>A0A6A6W2B2</accession>
<feature type="transmembrane region" description="Helical" evidence="1">
    <location>
        <begin position="207"/>
        <end position="225"/>
    </location>
</feature>
<sequence length="245" mass="27183">MLNHCGNVNVFQPAITKLHSQICRPQQCQREEVETSFKAPRRVETKKRDRAQLFSYVILVPTRISQSNTSPTRAAILPLPCLNSISHSVSPIPLLTPSSSISPRAIPTTPSLHAPSQSHDFSRLATSTTTMPTIRILDPNTALPPSTLPEVLFLPRILRALPGDIRTTTTRHPTSTKILLYTTGFICLAFFGYWFWIYLAFGGSGSWWDLVLLGVYLALLGRWAWGLCCAVRNESVDRGVVLGDV</sequence>
<dbReference type="AlphaFoldDB" id="A0A6A6W2B2"/>
<keyword evidence="1" id="KW-0812">Transmembrane</keyword>
<keyword evidence="3" id="KW-1185">Reference proteome</keyword>
<reference evidence="2" key="1">
    <citation type="journal article" date="2020" name="Stud. Mycol.">
        <title>101 Dothideomycetes genomes: a test case for predicting lifestyles and emergence of pathogens.</title>
        <authorList>
            <person name="Haridas S."/>
            <person name="Albert R."/>
            <person name="Binder M."/>
            <person name="Bloem J."/>
            <person name="Labutti K."/>
            <person name="Salamov A."/>
            <person name="Andreopoulos B."/>
            <person name="Baker S."/>
            <person name="Barry K."/>
            <person name="Bills G."/>
            <person name="Bluhm B."/>
            <person name="Cannon C."/>
            <person name="Castanera R."/>
            <person name="Culley D."/>
            <person name="Daum C."/>
            <person name="Ezra D."/>
            <person name="Gonzalez J."/>
            <person name="Henrissat B."/>
            <person name="Kuo A."/>
            <person name="Liang C."/>
            <person name="Lipzen A."/>
            <person name="Lutzoni F."/>
            <person name="Magnuson J."/>
            <person name="Mondo S."/>
            <person name="Nolan M."/>
            <person name="Ohm R."/>
            <person name="Pangilinan J."/>
            <person name="Park H.-J."/>
            <person name="Ramirez L."/>
            <person name="Alfaro M."/>
            <person name="Sun H."/>
            <person name="Tritt A."/>
            <person name="Yoshinaga Y."/>
            <person name="Zwiers L.-H."/>
            <person name="Turgeon B."/>
            <person name="Goodwin S."/>
            <person name="Spatafora J."/>
            <person name="Crous P."/>
            <person name="Grigoriev I."/>
        </authorList>
    </citation>
    <scope>NUCLEOTIDE SEQUENCE</scope>
    <source>
        <strain evidence="2">CBS 121739</strain>
    </source>
</reference>
<dbReference type="Proteomes" id="UP000799437">
    <property type="component" value="Unassembled WGS sequence"/>
</dbReference>
<evidence type="ECO:0000313" key="2">
    <source>
        <dbReference type="EMBL" id="KAF2756695.1"/>
    </source>
</evidence>
<keyword evidence="1" id="KW-0472">Membrane</keyword>
<evidence type="ECO:0000313" key="3">
    <source>
        <dbReference type="Proteomes" id="UP000799437"/>
    </source>
</evidence>
<keyword evidence="1" id="KW-1133">Transmembrane helix</keyword>
<protein>
    <submittedName>
        <fullName evidence="2">Uncharacterized protein</fullName>
    </submittedName>
</protein>